<organism evidence="2 3">
    <name type="scientific">Gossypium tomentosum</name>
    <name type="common">Hawaiian cotton</name>
    <name type="synonym">Gossypium sandvicense</name>
    <dbReference type="NCBI Taxonomy" id="34277"/>
    <lineage>
        <taxon>Eukaryota</taxon>
        <taxon>Viridiplantae</taxon>
        <taxon>Streptophyta</taxon>
        <taxon>Embryophyta</taxon>
        <taxon>Tracheophyta</taxon>
        <taxon>Spermatophyta</taxon>
        <taxon>Magnoliopsida</taxon>
        <taxon>eudicotyledons</taxon>
        <taxon>Gunneridae</taxon>
        <taxon>Pentapetalae</taxon>
        <taxon>rosids</taxon>
        <taxon>malvids</taxon>
        <taxon>Malvales</taxon>
        <taxon>Malvaceae</taxon>
        <taxon>Malvoideae</taxon>
        <taxon>Gossypium</taxon>
    </lineage>
</organism>
<evidence type="ECO:0000256" key="1">
    <source>
        <dbReference type="SAM" id="Phobius"/>
    </source>
</evidence>
<keyword evidence="1" id="KW-0472">Membrane</keyword>
<dbReference type="AlphaFoldDB" id="A0A5D2MSN5"/>
<feature type="transmembrane region" description="Helical" evidence="1">
    <location>
        <begin position="54"/>
        <end position="71"/>
    </location>
</feature>
<protein>
    <submittedName>
        <fullName evidence="2">Uncharacterized protein</fullName>
    </submittedName>
</protein>
<dbReference type="Proteomes" id="UP000322667">
    <property type="component" value="Chromosome A12"/>
</dbReference>
<dbReference type="EMBL" id="CM017621">
    <property type="protein sequence ID" value="TYH94265.1"/>
    <property type="molecule type" value="Genomic_DNA"/>
</dbReference>
<keyword evidence="3" id="KW-1185">Reference proteome</keyword>
<evidence type="ECO:0000313" key="2">
    <source>
        <dbReference type="EMBL" id="TYH94265.1"/>
    </source>
</evidence>
<keyword evidence="1" id="KW-1133">Transmembrane helix</keyword>
<gene>
    <name evidence="2" type="ORF">ES332_A12G029700v1</name>
</gene>
<sequence>MAQKGLSRGKDSYWVEDAPALVEEAAAEYCRLHEPLLNCWFSLKGCEDLHFDDFISFLVTFYPILLIILFEQMPVRIPRLRDSF</sequence>
<evidence type="ECO:0000313" key="3">
    <source>
        <dbReference type="Proteomes" id="UP000322667"/>
    </source>
</evidence>
<reference evidence="2 3" key="1">
    <citation type="submission" date="2019-07" db="EMBL/GenBank/DDBJ databases">
        <title>WGS assembly of Gossypium tomentosum.</title>
        <authorList>
            <person name="Chen Z.J."/>
            <person name="Sreedasyam A."/>
            <person name="Ando A."/>
            <person name="Song Q."/>
            <person name="De L."/>
            <person name="Hulse-Kemp A."/>
            <person name="Ding M."/>
            <person name="Ye W."/>
            <person name="Kirkbride R."/>
            <person name="Jenkins J."/>
            <person name="Plott C."/>
            <person name="Lovell J."/>
            <person name="Lin Y.-M."/>
            <person name="Vaughn R."/>
            <person name="Liu B."/>
            <person name="Li W."/>
            <person name="Simpson S."/>
            <person name="Scheffler B."/>
            <person name="Saski C."/>
            <person name="Grover C."/>
            <person name="Hu G."/>
            <person name="Conover J."/>
            <person name="Carlson J."/>
            <person name="Shu S."/>
            <person name="Boston L."/>
            <person name="Williams M."/>
            <person name="Peterson D."/>
            <person name="Mcgee K."/>
            <person name="Jones D."/>
            <person name="Wendel J."/>
            <person name="Stelly D."/>
            <person name="Grimwood J."/>
            <person name="Schmutz J."/>
        </authorList>
    </citation>
    <scope>NUCLEOTIDE SEQUENCE [LARGE SCALE GENOMIC DNA]</scope>
    <source>
        <strain evidence="2">7179.01</strain>
    </source>
</reference>
<keyword evidence="1" id="KW-0812">Transmembrane</keyword>
<name>A0A5D2MSN5_GOSTO</name>
<proteinExistence type="predicted"/>
<accession>A0A5D2MSN5</accession>